<reference evidence="7" key="1">
    <citation type="journal article" date="2014" name="Int. J. Syst. Evol. Microbiol.">
        <title>Complete genome sequence of Corynebacterium casei LMG S-19264T (=DSM 44701T), isolated from a smear-ripened cheese.</title>
        <authorList>
            <consortium name="US DOE Joint Genome Institute (JGI-PGF)"/>
            <person name="Walter F."/>
            <person name="Albersmeier A."/>
            <person name="Kalinowski J."/>
            <person name="Ruckert C."/>
        </authorList>
    </citation>
    <scope>NUCLEOTIDE SEQUENCE</scope>
    <source>
        <strain evidence="7">KCTC 23714</strain>
    </source>
</reference>
<keyword evidence="8" id="KW-1185">Reference proteome</keyword>
<evidence type="ECO:0000256" key="5">
    <source>
        <dbReference type="ARBA" id="ARBA00023136"/>
    </source>
</evidence>
<feature type="transmembrane region" description="Helical" evidence="6">
    <location>
        <begin position="31"/>
        <end position="50"/>
    </location>
</feature>
<comment type="subcellular location">
    <subcellularLocation>
        <location evidence="1">Cell membrane</location>
        <topology evidence="1">Multi-pass membrane protein</topology>
    </subcellularLocation>
</comment>
<keyword evidence="3 6" id="KW-0812">Transmembrane</keyword>
<dbReference type="PANTHER" id="PTHR33931">
    <property type="entry name" value="HOLIN-LIKE PROTEIN CIDA-RELATED"/>
    <property type="match status" value="1"/>
</dbReference>
<gene>
    <name evidence="7" type="ORF">GCM10011452_23040</name>
</gene>
<feature type="transmembrane region" description="Helical" evidence="6">
    <location>
        <begin position="57"/>
        <end position="76"/>
    </location>
</feature>
<dbReference type="Proteomes" id="UP000628984">
    <property type="component" value="Unassembled WGS sequence"/>
</dbReference>
<dbReference type="RefSeq" id="WP_189634009.1">
    <property type="nucleotide sequence ID" value="NZ_BMYQ01000006.1"/>
</dbReference>
<keyword evidence="5 6" id="KW-0472">Membrane</keyword>
<dbReference type="EMBL" id="BMYQ01000006">
    <property type="protein sequence ID" value="GGW33859.1"/>
    <property type="molecule type" value="Genomic_DNA"/>
</dbReference>
<evidence type="ECO:0000256" key="6">
    <source>
        <dbReference type="SAM" id="Phobius"/>
    </source>
</evidence>
<accession>A0A918MLL8</accession>
<reference evidence="7" key="2">
    <citation type="submission" date="2020-09" db="EMBL/GenBank/DDBJ databases">
        <authorList>
            <person name="Sun Q."/>
            <person name="Kim S."/>
        </authorList>
    </citation>
    <scope>NUCLEOTIDE SEQUENCE</scope>
    <source>
        <strain evidence="7">KCTC 23714</strain>
    </source>
</reference>
<keyword evidence="2" id="KW-1003">Cell membrane</keyword>
<dbReference type="GO" id="GO:0005886">
    <property type="term" value="C:plasma membrane"/>
    <property type="evidence" value="ECO:0007669"/>
    <property type="project" value="UniProtKB-SubCell"/>
</dbReference>
<dbReference type="Pfam" id="PF03788">
    <property type="entry name" value="LrgA"/>
    <property type="match status" value="1"/>
</dbReference>
<sequence length="118" mass="11870">MIHALLVLLTAQLAGETLTRLTHAPLPGPVTGMLLLVVAFAVFPRLVGVMRPLAQGLLGHLSLLFVPAGTGVIGHLDKITAQGPALAVVLIVSTVAAIAAGALAFAGVARLLGTEVGE</sequence>
<evidence type="ECO:0000313" key="8">
    <source>
        <dbReference type="Proteomes" id="UP000628984"/>
    </source>
</evidence>
<evidence type="ECO:0000313" key="7">
    <source>
        <dbReference type="EMBL" id="GGW33859.1"/>
    </source>
</evidence>
<dbReference type="InterPro" id="IPR005538">
    <property type="entry name" value="LrgA/CidA"/>
</dbReference>
<comment type="caution">
    <text evidence="7">The sequence shown here is derived from an EMBL/GenBank/DDBJ whole genome shotgun (WGS) entry which is preliminary data.</text>
</comment>
<evidence type="ECO:0000256" key="2">
    <source>
        <dbReference type="ARBA" id="ARBA00022475"/>
    </source>
</evidence>
<feature type="transmembrane region" description="Helical" evidence="6">
    <location>
        <begin position="88"/>
        <end position="112"/>
    </location>
</feature>
<evidence type="ECO:0000256" key="3">
    <source>
        <dbReference type="ARBA" id="ARBA00022692"/>
    </source>
</evidence>
<dbReference type="PANTHER" id="PTHR33931:SF2">
    <property type="entry name" value="HOLIN-LIKE PROTEIN CIDA"/>
    <property type="match status" value="1"/>
</dbReference>
<organism evidence="7 8">
    <name type="scientific">Gemmobacter lanyuensis</name>
    <dbReference type="NCBI Taxonomy" id="1054497"/>
    <lineage>
        <taxon>Bacteria</taxon>
        <taxon>Pseudomonadati</taxon>
        <taxon>Pseudomonadota</taxon>
        <taxon>Alphaproteobacteria</taxon>
        <taxon>Rhodobacterales</taxon>
        <taxon>Paracoccaceae</taxon>
        <taxon>Gemmobacter</taxon>
    </lineage>
</organism>
<keyword evidence="4 6" id="KW-1133">Transmembrane helix</keyword>
<proteinExistence type="predicted"/>
<name>A0A918MLL8_9RHOB</name>
<dbReference type="AlphaFoldDB" id="A0A918MLL8"/>
<evidence type="ECO:0000256" key="1">
    <source>
        <dbReference type="ARBA" id="ARBA00004651"/>
    </source>
</evidence>
<evidence type="ECO:0000256" key="4">
    <source>
        <dbReference type="ARBA" id="ARBA00022989"/>
    </source>
</evidence>
<protein>
    <submittedName>
        <fullName evidence="7">CidA/LrgA family protein</fullName>
    </submittedName>
</protein>